<dbReference type="Pfam" id="PF00593">
    <property type="entry name" value="TonB_dep_Rec_b-barrel"/>
    <property type="match status" value="1"/>
</dbReference>
<evidence type="ECO:0000313" key="18">
    <source>
        <dbReference type="EMBL" id="MBB4351044.1"/>
    </source>
</evidence>
<keyword evidence="13 14" id="KW-0998">Cell outer membrane</keyword>
<keyword evidence="11 14" id="KW-0472">Membrane</keyword>
<evidence type="ECO:0000259" key="17">
    <source>
        <dbReference type="SMART" id="SM00965"/>
    </source>
</evidence>
<keyword evidence="9" id="KW-0406">Ion transport</keyword>
<dbReference type="FunFam" id="2.170.130.10:FF:000010">
    <property type="entry name" value="Ferripyoverdine receptor"/>
    <property type="match status" value="1"/>
</dbReference>
<dbReference type="NCBIfam" id="TIGR01783">
    <property type="entry name" value="TonB-siderophor"/>
    <property type="match status" value="1"/>
</dbReference>
<dbReference type="InterPro" id="IPR039426">
    <property type="entry name" value="TonB-dep_rcpt-like"/>
</dbReference>
<dbReference type="InterPro" id="IPR010917">
    <property type="entry name" value="TonB_rcpt_CS"/>
</dbReference>
<keyword evidence="12 20" id="KW-0675">Receptor</keyword>
<evidence type="ECO:0000313" key="20">
    <source>
        <dbReference type="EMBL" id="MBB4448996.1"/>
    </source>
</evidence>
<evidence type="ECO:0000313" key="22">
    <source>
        <dbReference type="Proteomes" id="UP000524535"/>
    </source>
</evidence>
<dbReference type="Proteomes" id="UP000520770">
    <property type="component" value="Unassembled WGS sequence"/>
</dbReference>
<comment type="caution">
    <text evidence="20">The sequence shown here is derived from an EMBL/GenBank/DDBJ whole genome shotgun (WGS) entry which is preliminary data.</text>
</comment>
<dbReference type="EMBL" id="JACIHM010000009">
    <property type="protein sequence ID" value="MBB4448996.1"/>
    <property type="molecule type" value="Genomic_DNA"/>
</dbReference>
<dbReference type="InterPro" id="IPR012910">
    <property type="entry name" value="Plug_dom"/>
</dbReference>
<dbReference type="Proteomes" id="UP000524535">
    <property type="component" value="Unassembled WGS sequence"/>
</dbReference>
<evidence type="ECO:0000313" key="19">
    <source>
        <dbReference type="EMBL" id="MBB4414380.1"/>
    </source>
</evidence>
<evidence type="ECO:0000256" key="2">
    <source>
        <dbReference type="ARBA" id="ARBA00009810"/>
    </source>
</evidence>
<reference evidence="21 22" key="1">
    <citation type="submission" date="2020-08" db="EMBL/GenBank/DDBJ databases">
        <title>Genomic Encyclopedia of Type Strains, Phase IV (KMG-V): Genome sequencing to study the core and pangenomes of soil and plant-associated prokaryotes.</title>
        <authorList>
            <person name="Whitman W."/>
        </authorList>
    </citation>
    <scope>NUCLEOTIDE SEQUENCE [LARGE SCALE GENOMIC DNA]</scope>
    <source>
        <strain evidence="19 22">SEMIA 444</strain>
        <strain evidence="18 21">SEMIA 448</strain>
        <strain evidence="20 23">SEMIA 452</strain>
    </source>
</reference>
<dbReference type="EMBL" id="JACIGW010000008">
    <property type="protein sequence ID" value="MBB4351044.1"/>
    <property type="molecule type" value="Genomic_DNA"/>
</dbReference>
<evidence type="ECO:0000256" key="16">
    <source>
        <dbReference type="RuleBase" id="RU003357"/>
    </source>
</evidence>
<evidence type="ECO:0000256" key="13">
    <source>
        <dbReference type="ARBA" id="ARBA00023237"/>
    </source>
</evidence>
<dbReference type="InterPro" id="IPR037066">
    <property type="entry name" value="Plug_dom_sf"/>
</dbReference>
<evidence type="ECO:0000256" key="15">
    <source>
        <dbReference type="PROSITE-ProRule" id="PRU10144"/>
    </source>
</evidence>
<dbReference type="Gene3D" id="2.40.170.20">
    <property type="entry name" value="TonB-dependent receptor, beta-barrel domain"/>
    <property type="match status" value="1"/>
</dbReference>
<evidence type="ECO:0000256" key="1">
    <source>
        <dbReference type="ARBA" id="ARBA00004571"/>
    </source>
</evidence>
<evidence type="ECO:0000256" key="3">
    <source>
        <dbReference type="ARBA" id="ARBA00022448"/>
    </source>
</evidence>
<dbReference type="RefSeq" id="WP_183828686.1">
    <property type="nucleotide sequence ID" value="NZ_JACIGW010000008.1"/>
</dbReference>
<dbReference type="SUPFAM" id="SSF56935">
    <property type="entry name" value="Porins"/>
    <property type="match status" value="1"/>
</dbReference>
<dbReference type="Gene3D" id="3.55.50.30">
    <property type="match status" value="1"/>
</dbReference>
<gene>
    <name evidence="19" type="ORF">GGE31_004922</name>
    <name evidence="18" type="ORF">GGE33_004822</name>
    <name evidence="20" type="ORF">GGE35_004846</name>
</gene>
<dbReference type="PROSITE" id="PS52016">
    <property type="entry name" value="TONB_DEPENDENT_REC_3"/>
    <property type="match status" value="1"/>
</dbReference>
<dbReference type="PANTHER" id="PTHR32552:SF74">
    <property type="entry name" value="HYDROXAMATE SIDEROPHORE RECEPTOR FHUE"/>
    <property type="match status" value="1"/>
</dbReference>
<organism evidence="20 23">
    <name type="scientific">Aliirhizobium cellulosilyticum</name>
    <dbReference type="NCBI Taxonomy" id="393664"/>
    <lineage>
        <taxon>Bacteria</taxon>
        <taxon>Pseudomonadati</taxon>
        <taxon>Pseudomonadota</taxon>
        <taxon>Alphaproteobacteria</taxon>
        <taxon>Hyphomicrobiales</taxon>
        <taxon>Rhizobiaceae</taxon>
        <taxon>Aliirhizobium</taxon>
    </lineage>
</organism>
<proteinExistence type="inferred from homology"/>
<evidence type="ECO:0000313" key="23">
    <source>
        <dbReference type="Proteomes" id="UP000576087"/>
    </source>
</evidence>
<comment type="subcellular location">
    <subcellularLocation>
        <location evidence="1 14">Cell outer membrane</location>
        <topology evidence="1 14">Multi-pass membrane protein</topology>
    </subcellularLocation>
</comment>
<dbReference type="GO" id="GO:0015891">
    <property type="term" value="P:siderophore transport"/>
    <property type="evidence" value="ECO:0007669"/>
    <property type="project" value="InterPro"/>
</dbReference>
<keyword evidence="7" id="KW-0732">Signal</keyword>
<dbReference type="PANTHER" id="PTHR32552">
    <property type="entry name" value="FERRICHROME IRON RECEPTOR-RELATED"/>
    <property type="match status" value="1"/>
</dbReference>
<evidence type="ECO:0000256" key="4">
    <source>
        <dbReference type="ARBA" id="ARBA00022452"/>
    </source>
</evidence>
<dbReference type="InterPro" id="IPR036942">
    <property type="entry name" value="Beta-barrel_TonB_sf"/>
</dbReference>
<accession>A0A7W6V4P9</accession>
<feature type="short sequence motif" description="TonB C-terminal box" evidence="15">
    <location>
        <begin position="808"/>
        <end position="825"/>
    </location>
</feature>
<keyword evidence="4 14" id="KW-1134">Transmembrane beta strand</keyword>
<keyword evidence="8" id="KW-0408">Iron</keyword>
<sequence>MGEVSKMRRALATSRLAAGLLGSTMLGLGVVVVASSAPAQAQQVEGNIAFLIPSQPLPSAVDAFSRATGWQIGYSSAVSRSTVTKPVSGTMAPAQALQAMLSGTNVRIRITGPRSAALIDAAELQGMNLPADDATLLAPIVLTATRATTEGSGSYTTSEATIGKGEQEIRRIPQAVSVVTRKQMDDRNVATIEDALEDAPGISLYDSPMGARYIYSRGSLVDTTQYDGVARTTYYSQANSFSEDMAAFDRVEVLRGAAGLLQGVGNPGATVNMVRKRPLDTRQLSVTQDIGSYQNYRTELDATGPLNDDGSVRGRIVGSFNDREYFTDIGKSRNIFLYGILEGDISDDTTVAFGGSYKHRTSTPCFYGLPHYSDGSDIGLPRDTCLGQTWNFWDTDQMSLFADVTHEINDNWKWKTSVDYWHEQHDVKYEFSDGAINPITLTGSNMYAGIFDMETSNVAFDSYLDGKVDLFGRTHEVIFGASANRLVSNNDFSIAALGIAQDVFNPISIPEVDNSYIIANRYRGGNTRTTIQQQALYGMTRLSVTDPLTVILGGRLSWYKNTQDDRETGLQSAAPYQEKGVFTPYAGIVYDLDNDWSVYASYTDIFQPQNYVNAAGQVLDPILGDNYEVGVKGSILDGRVNTSVSLFRGTTENRPVFDEVNYPCGSSPDGECYIAGGKVRTQGIELEASGELFSNFQLAASYTYTHKKVLEGIDDITFRPTYTPDHLVKLWGEYSFTEDLEGLTLGGGVRFQSETSRTVGTAKVTQDPYAVFSARVGYKFTENVQAALSVDNLFDKKYYQTIGAPGWGSMYGDPRTVTLSLKAKF</sequence>
<dbReference type="GO" id="GO:0038023">
    <property type="term" value="F:signaling receptor activity"/>
    <property type="evidence" value="ECO:0007669"/>
    <property type="project" value="InterPro"/>
</dbReference>
<dbReference type="InterPro" id="IPR010105">
    <property type="entry name" value="TonB_sidphr_rcpt"/>
</dbReference>
<protein>
    <submittedName>
        <fullName evidence="20">Outer membrane receptor for ferric coprogen and ferric-rhodotorulic acid</fullName>
    </submittedName>
</protein>
<name>A0A7W6V4P9_9HYPH</name>
<dbReference type="AlphaFoldDB" id="A0A7W6V4P9"/>
<evidence type="ECO:0000256" key="8">
    <source>
        <dbReference type="ARBA" id="ARBA00023004"/>
    </source>
</evidence>
<feature type="domain" description="Secretin/TonB short N-terminal" evidence="17">
    <location>
        <begin position="70"/>
        <end position="121"/>
    </location>
</feature>
<keyword evidence="5" id="KW-0410">Iron transport</keyword>
<evidence type="ECO:0000256" key="5">
    <source>
        <dbReference type="ARBA" id="ARBA00022496"/>
    </source>
</evidence>
<evidence type="ECO:0000256" key="14">
    <source>
        <dbReference type="PROSITE-ProRule" id="PRU01360"/>
    </source>
</evidence>
<dbReference type="Gene3D" id="2.170.130.10">
    <property type="entry name" value="TonB-dependent receptor, plug domain"/>
    <property type="match status" value="1"/>
</dbReference>
<dbReference type="SMART" id="SM00965">
    <property type="entry name" value="STN"/>
    <property type="match status" value="1"/>
</dbReference>
<evidence type="ECO:0000313" key="21">
    <source>
        <dbReference type="Proteomes" id="UP000520770"/>
    </source>
</evidence>
<keyword evidence="6 14" id="KW-0812">Transmembrane</keyword>
<comment type="similarity">
    <text evidence="2 14 16">Belongs to the TonB-dependent receptor family.</text>
</comment>
<evidence type="ECO:0000256" key="9">
    <source>
        <dbReference type="ARBA" id="ARBA00023065"/>
    </source>
</evidence>
<dbReference type="PROSITE" id="PS01156">
    <property type="entry name" value="TONB_DEPENDENT_REC_2"/>
    <property type="match status" value="1"/>
</dbReference>
<keyword evidence="10 16" id="KW-0798">TonB box</keyword>
<keyword evidence="22" id="KW-1185">Reference proteome</keyword>
<evidence type="ECO:0000256" key="6">
    <source>
        <dbReference type="ARBA" id="ARBA00022692"/>
    </source>
</evidence>
<evidence type="ECO:0000256" key="11">
    <source>
        <dbReference type="ARBA" id="ARBA00023136"/>
    </source>
</evidence>
<dbReference type="InterPro" id="IPR011662">
    <property type="entry name" value="Secretin/TonB_short_N"/>
</dbReference>
<evidence type="ECO:0000256" key="10">
    <source>
        <dbReference type="ARBA" id="ARBA00023077"/>
    </source>
</evidence>
<dbReference type="Proteomes" id="UP000576087">
    <property type="component" value="Unassembled WGS sequence"/>
</dbReference>
<dbReference type="EMBL" id="JACIGY010000009">
    <property type="protein sequence ID" value="MBB4414380.1"/>
    <property type="molecule type" value="Genomic_DNA"/>
</dbReference>
<evidence type="ECO:0000256" key="12">
    <source>
        <dbReference type="ARBA" id="ARBA00023170"/>
    </source>
</evidence>
<dbReference type="GO" id="GO:0015344">
    <property type="term" value="F:siderophore uptake transmembrane transporter activity"/>
    <property type="evidence" value="ECO:0007669"/>
    <property type="project" value="TreeGrafter"/>
</dbReference>
<evidence type="ECO:0000256" key="7">
    <source>
        <dbReference type="ARBA" id="ARBA00022729"/>
    </source>
</evidence>
<dbReference type="GO" id="GO:0009279">
    <property type="term" value="C:cell outer membrane"/>
    <property type="evidence" value="ECO:0007669"/>
    <property type="project" value="UniProtKB-SubCell"/>
</dbReference>
<dbReference type="CDD" id="cd01347">
    <property type="entry name" value="ligand_gated_channel"/>
    <property type="match status" value="1"/>
</dbReference>
<dbReference type="InterPro" id="IPR000531">
    <property type="entry name" value="Beta-barrel_TonB"/>
</dbReference>
<dbReference type="Pfam" id="PF07715">
    <property type="entry name" value="Plug"/>
    <property type="match status" value="1"/>
</dbReference>
<keyword evidence="3 14" id="KW-0813">Transport</keyword>